<reference evidence="1 2" key="1">
    <citation type="journal article" date="2019" name="Int. J. Syst. Evol. Microbiol.">
        <title>The Global Catalogue of Microorganisms (GCM) 10K type strain sequencing project: providing services to taxonomists for standard genome sequencing and annotation.</title>
        <authorList>
            <consortium name="The Broad Institute Genomics Platform"/>
            <consortium name="The Broad Institute Genome Sequencing Center for Infectious Disease"/>
            <person name="Wu L."/>
            <person name="Ma J."/>
        </authorList>
    </citation>
    <scope>NUCLEOTIDE SEQUENCE [LARGE SCALE GENOMIC DNA]</scope>
    <source>
        <strain evidence="1 2">LMG 29247</strain>
    </source>
</reference>
<dbReference type="RefSeq" id="WP_273737049.1">
    <property type="nucleotide sequence ID" value="NZ_JAQIVI010000034.1"/>
</dbReference>
<dbReference type="Proteomes" id="UP001596383">
    <property type="component" value="Unassembled WGS sequence"/>
</dbReference>
<evidence type="ECO:0000313" key="2">
    <source>
        <dbReference type="Proteomes" id="UP001596383"/>
    </source>
</evidence>
<evidence type="ECO:0000313" key="1">
    <source>
        <dbReference type="EMBL" id="MFC6763944.1"/>
    </source>
</evidence>
<name>A0ABD5SG06_9EURY</name>
<dbReference type="EMBL" id="JBHSWV010000034">
    <property type="protein sequence ID" value="MFC6763944.1"/>
    <property type="molecule type" value="Genomic_DNA"/>
</dbReference>
<proteinExistence type="predicted"/>
<organism evidence="1 2">
    <name type="scientific">Natrinema soli</name>
    <dbReference type="NCBI Taxonomy" id="1930624"/>
    <lineage>
        <taxon>Archaea</taxon>
        <taxon>Methanobacteriati</taxon>
        <taxon>Methanobacteriota</taxon>
        <taxon>Stenosarchaea group</taxon>
        <taxon>Halobacteria</taxon>
        <taxon>Halobacteriales</taxon>
        <taxon>Natrialbaceae</taxon>
        <taxon>Natrinema</taxon>
    </lineage>
</organism>
<dbReference type="AlphaFoldDB" id="A0ABD5SG06"/>
<protein>
    <submittedName>
        <fullName evidence="1">Uncharacterized protein</fullName>
    </submittedName>
</protein>
<gene>
    <name evidence="1" type="ORF">ACFQE6_02395</name>
</gene>
<accession>A0ABD5SG06</accession>
<keyword evidence="2" id="KW-1185">Reference proteome</keyword>
<comment type="caution">
    <text evidence="1">The sequence shown here is derived from an EMBL/GenBank/DDBJ whole genome shotgun (WGS) entry which is preliminary data.</text>
</comment>
<sequence length="61" mass="6777">MSESTDSWSDERMQAELEAVLTDLQTLEEHLADPLTLSGAITELETTITMYEQTDMGPDDA</sequence>